<keyword evidence="10" id="KW-1185">Reference proteome</keyword>
<feature type="transmembrane region" description="Helical" evidence="8">
    <location>
        <begin position="161"/>
        <end position="182"/>
    </location>
</feature>
<dbReference type="Pfam" id="PF01925">
    <property type="entry name" value="TauE"/>
    <property type="match status" value="1"/>
</dbReference>
<organism evidence="9 10">
    <name type="scientific">Georhizobium profundi</name>
    <dbReference type="NCBI Taxonomy" id="2341112"/>
    <lineage>
        <taxon>Bacteria</taxon>
        <taxon>Pseudomonadati</taxon>
        <taxon>Pseudomonadota</taxon>
        <taxon>Alphaproteobacteria</taxon>
        <taxon>Hyphomicrobiales</taxon>
        <taxon>Rhizobiaceae</taxon>
        <taxon>Georhizobium</taxon>
    </lineage>
</organism>
<evidence type="ECO:0000256" key="6">
    <source>
        <dbReference type="ARBA" id="ARBA00022989"/>
    </source>
</evidence>
<dbReference type="PANTHER" id="PTHR30269:SF32">
    <property type="entry name" value="MEMBRANE TRANSPORTER PROTEIN-RELATED"/>
    <property type="match status" value="1"/>
</dbReference>
<evidence type="ECO:0000313" key="9">
    <source>
        <dbReference type="EMBL" id="AZN73333.1"/>
    </source>
</evidence>
<feature type="transmembrane region" description="Helical" evidence="8">
    <location>
        <begin position="290"/>
        <end position="308"/>
    </location>
</feature>
<dbReference type="AlphaFoldDB" id="A0A3S9B8R4"/>
<protein>
    <recommendedName>
        <fullName evidence="8">Probable membrane transporter protein</fullName>
    </recommendedName>
</protein>
<dbReference type="KEGG" id="abaw:D5400_20400"/>
<dbReference type="PANTHER" id="PTHR30269">
    <property type="entry name" value="TRANSMEMBRANE PROTEIN YFCA"/>
    <property type="match status" value="1"/>
</dbReference>
<evidence type="ECO:0000256" key="2">
    <source>
        <dbReference type="ARBA" id="ARBA00009142"/>
    </source>
</evidence>
<feature type="transmembrane region" description="Helical" evidence="8">
    <location>
        <begin position="194"/>
        <end position="216"/>
    </location>
</feature>
<dbReference type="OrthoDB" id="9800873at2"/>
<evidence type="ECO:0000256" key="8">
    <source>
        <dbReference type="RuleBase" id="RU363041"/>
    </source>
</evidence>
<keyword evidence="5 8" id="KW-0812">Transmembrane</keyword>
<sequence length="310" mass="31902">MAARGADGPGGGGALRRGGARRVRCGCGSFPSRSRLALFCEGRTRQQPGFSSVGRGVMPVTDPEVWVLAVVVAAFFTGGLVKGVSGVGLPMVALPILSFAVSVPTAAALTMAPIIVSNGWQAMTNGALRIVVRRFWPLQLTMAISLLLSASLLVRVDNSTLLILAGLILIASIVVLTLAKGYKLPPHLELPAGIATGVAAGALGGVSSLFGIPIIIYLSSLGLGRTEFLTAISVVYFFGAVPYVAGLLIFGAVTPPVMAASLLAVIPAMIGLMLAARMIRGIDDSRFRNILNAILILLGFAMIVRGVAGA</sequence>
<feature type="transmembrane region" description="Helical" evidence="8">
    <location>
        <begin position="228"/>
        <end position="251"/>
    </location>
</feature>
<accession>A0A3S9B8R4</accession>
<evidence type="ECO:0000256" key="4">
    <source>
        <dbReference type="ARBA" id="ARBA00022475"/>
    </source>
</evidence>
<feature type="transmembrane region" description="Helical" evidence="8">
    <location>
        <begin position="257"/>
        <end position="278"/>
    </location>
</feature>
<dbReference type="GO" id="GO:0005886">
    <property type="term" value="C:plasma membrane"/>
    <property type="evidence" value="ECO:0007669"/>
    <property type="project" value="UniProtKB-SubCell"/>
</dbReference>
<keyword evidence="7 8" id="KW-0472">Membrane</keyword>
<evidence type="ECO:0000313" key="10">
    <source>
        <dbReference type="Proteomes" id="UP000268192"/>
    </source>
</evidence>
<gene>
    <name evidence="9" type="ORF">D5400_20400</name>
</gene>
<reference evidence="9 10" key="1">
    <citation type="submission" date="2018-09" db="EMBL/GenBank/DDBJ databases">
        <title>Marinorhizobium profundi gen. nov., sp. nov., isolated from a deep-sea sediment sample from the New Britain Trench and proposal of Marinorhizobiaceae fam. nov. in the order Rhizobiales of the class Alphaproteobacteria.</title>
        <authorList>
            <person name="Cao J."/>
        </authorList>
    </citation>
    <scope>NUCLEOTIDE SEQUENCE [LARGE SCALE GENOMIC DNA]</scope>
    <source>
        <strain evidence="9 10">WS11</strain>
    </source>
</reference>
<dbReference type="InterPro" id="IPR002781">
    <property type="entry name" value="TM_pro_TauE-like"/>
</dbReference>
<evidence type="ECO:0000256" key="5">
    <source>
        <dbReference type="ARBA" id="ARBA00022692"/>
    </source>
</evidence>
<dbReference type="EMBL" id="CP032509">
    <property type="protein sequence ID" value="AZN73333.1"/>
    <property type="molecule type" value="Genomic_DNA"/>
</dbReference>
<proteinExistence type="inferred from homology"/>
<evidence type="ECO:0000256" key="7">
    <source>
        <dbReference type="ARBA" id="ARBA00023136"/>
    </source>
</evidence>
<feature type="transmembrane region" description="Helical" evidence="8">
    <location>
        <begin position="65"/>
        <end position="84"/>
    </location>
</feature>
<dbReference type="InterPro" id="IPR052017">
    <property type="entry name" value="TSUP"/>
</dbReference>
<feature type="transmembrane region" description="Helical" evidence="8">
    <location>
        <begin position="96"/>
        <end position="116"/>
    </location>
</feature>
<keyword evidence="6 8" id="KW-1133">Transmembrane helix</keyword>
<comment type="similarity">
    <text evidence="2 8">Belongs to the 4-toluene sulfonate uptake permease (TSUP) (TC 2.A.102) family.</text>
</comment>
<keyword evidence="4 8" id="KW-1003">Cell membrane</keyword>
<dbReference type="Proteomes" id="UP000268192">
    <property type="component" value="Chromosome"/>
</dbReference>
<keyword evidence="3" id="KW-0813">Transport</keyword>
<comment type="subcellular location">
    <subcellularLocation>
        <location evidence="1 8">Cell membrane</location>
        <topology evidence="1 8">Multi-pass membrane protein</topology>
    </subcellularLocation>
</comment>
<evidence type="ECO:0000256" key="1">
    <source>
        <dbReference type="ARBA" id="ARBA00004651"/>
    </source>
</evidence>
<feature type="transmembrane region" description="Helical" evidence="8">
    <location>
        <begin position="136"/>
        <end position="154"/>
    </location>
</feature>
<name>A0A3S9B8R4_9HYPH</name>
<evidence type="ECO:0000256" key="3">
    <source>
        <dbReference type="ARBA" id="ARBA00022448"/>
    </source>
</evidence>